<dbReference type="Proteomes" id="UP000549394">
    <property type="component" value="Unassembled WGS sequence"/>
</dbReference>
<evidence type="ECO:0000313" key="1">
    <source>
        <dbReference type="EMBL" id="CAD5120528.1"/>
    </source>
</evidence>
<name>A0A7I8VYA4_9ANNE</name>
<protein>
    <submittedName>
        <fullName evidence="1">DgyrCDS9093</fullName>
    </submittedName>
</protein>
<accession>A0A7I8VYA4</accession>
<dbReference type="AlphaFoldDB" id="A0A7I8VYA4"/>
<keyword evidence="2" id="KW-1185">Reference proteome</keyword>
<proteinExistence type="predicted"/>
<dbReference type="EMBL" id="CAJFCJ010000012">
    <property type="protein sequence ID" value="CAD5120528.1"/>
    <property type="molecule type" value="Genomic_DNA"/>
</dbReference>
<evidence type="ECO:0000313" key="2">
    <source>
        <dbReference type="Proteomes" id="UP000549394"/>
    </source>
</evidence>
<reference evidence="1 2" key="1">
    <citation type="submission" date="2020-08" db="EMBL/GenBank/DDBJ databases">
        <authorList>
            <person name="Hejnol A."/>
        </authorList>
    </citation>
    <scope>NUCLEOTIDE SEQUENCE [LARGE SCALE GENOMIC DNA]</scope>
</reference>
<organism evidence="1 2">
    <name type="scientific">Dimorphilus gyrociliatus</name>
    <dbReference type="NCBI Taxonomy" id="2664684"/>
    <lineage>
        <taxon>Eukaryota</taxon>
        <taxon>Metazoa</taxon>
        <taxon>Spiralia</taxon>
        <taxon>Lophotrochozoa</taxon>
        <taxon>Annelida</taxon>
        <taxon>Polychaeta</taxon>
        <taxon>Polychaeta incertae sedis</taxon>
        <taxon>Dinophilidae</taxon>
        <taxon>Dimorphilus</taxon>
    </lineage>
</organism>
<comment type="caution">
    <text evidence="1">The sequence shown here is derived from an EMBL/GenBank/DDBJ whole genome shotgun (WGS) entry which is preliminary data.</text>
</comment>
<sequence length="346" mass="39476">MSGKGKFVCSENINRPELVDYIHPKTCQDISNVKFIHIQVYCYFYDDEFSVELLLNRFVQLIEVFYCVKANIKFKGRVGYERDFLVILHETLRLPCGLQVLGNLNITIVNKRFTLWAEEVVGKLKDQSRLVELNIRDITEASHCEGVQSTAAEKFHITFNNNDYLNGRNRLAIYTNLISRSYEDSLNKYGTLRFANEAHLLLDLTNTDDVLTALQTGRVTKNTRNIAYVKIIDVSTNPIGKWKAQRFLFKSCAQVALLYDLERIKKAGSSVGFLVNCPLDKSHPLKYAEFEVGDGSKIFGTCCSGLNILSKDEGIIKKCVTKHKKRLEILKNKVCLGSGEYLYELL</sequence>
<gene>
    <name evidence="1" type="ORF">DGYR_LOCUS8616</name>
</gene>